<dbReference type="GO" id="GO:0005524">
    <property type="term" value="F:ATP binding"/>
    <property type="evidence" value="ECO:0007669"/>
    <property type="project" value="UniProtKB-KW"/>
</dbReference>
<dbReference type="PROSITE" id="PS50929">
    <property type="entry name" value="ABC_TM1F"/>
    <property type="match status" value="1"/>
</dbReference>
<gene>
    <name evidence="9" type="ORF">AO090701000538</name>
</gene>
<keyword evidence="5 7" id="KW-1133">Transmembrane helix</keyword>
<dbReference type="PANTHER" id="PTHR24223">
    <property type="entry name" value="ATP-BINDING CASSETTE SUB-FAMILY C"/>
    <property type="match status" value="1"/>
</dbReference>
<dbReference type="VEuPathDB" id="FungiDB:AO090701000538"/>
<evidence type="ECO:0000256" key="3">
    <source>
        <dbReference type="ARBA" id="ARBA00022741"/>
    </source>
</evidence>
<dbReference type="AlphaFoldDB" id="Q2U879"/>
<dbReference type="GO" id="GO:0140359">
    <property type="term" value="F:ABC-type transporter activity"/>
    <property type="evidence" value="ECO:0007669"/>
    <property type="project" value="InterPro"/>
</dbReference>
<dbReference type="InterPro" id="IPR050173">
    <property type="entry name" value="ABC_transporter_C-like"/>
</dbReference>
<dbReference type="RefSeq" id="XP_023092183.1">
    <property type="nucleotide sequence ID" value="XM_023237264.1"/>
</dbReference>
<dbReference type="InterPro" id="IPR036640">
    <property type="entry name" value="ABC1_TM_sf"/>
</dbReference>
<dbReference type="SUPFAM" id="SSF90123">
    <property type="entry name" value="ABC transporter transmembrane region"/>
    <property type="match status" value="1"/>
</dbReference>
<dbReference type="GO" id="GO:0016020">
    <property type="term" value="C:membrane"/>
    <property type="evidence" value="ECO:0007669"/>
    <property type="project" value="InterPro"/>
</dbReference>
<dbReference type="KEGG" id="aor:AO090701000538"/>
<feature type="transmembrane region" description="Helical" evidence="7">
    <location>
        <begin position="67"/>
        <end position="88"/>
    </location>
</feature>
<organism evidence="9 10">
    <name type="scientific">Aspergillus oryzae (strain ATCC 42149 / RIB 40)</name>
    <name type="common">Yellow koji mold</name>
    <dbReference type="NCBI Taxonomy" id="510516"/>
    <lineage>
        <taxon>Eukaryota</taxon>
        <taxon>Fungi</taxon>
        <taxon>Dikarya</taxon>
        <taxon>Ascomycota</taxon>
        <taxon>Pezizomycotina</taxon>
        <taxon>Eurotiomycetes</taxon>
        <taxon>Eurotiomycetidae</taxon>
        <taxon>Eurotiales</taxon>
        <taxon>Aspergillaceae</taxon>
        <taxon>Aspergillus</taxon>
        <taxon>Aspergillus subgen. Circumdati</taxon>
    </lineage>
</organism>
<dbReference type="Gene3D" id="1.20.1560.10">
    <property type="entry name" value="ABC transporter type 1, transmembrane domain"/>
    <property type="match status" value="1"/>
</dbReference>
<dbReference type="GeneID" id="5995426"/>
<evidence type="ECO:0000256" key="2">
    <source>
        <dbReference type="ARBA" id="ARBA00022692"/>
    </source>
</evidence>
<keyword evidence="10" id="KW-1185">Reference proteome</keyword>
<dbReference type="OMA" id="CQAIPAN"/>
<dbReference type="HOGENOM" id="CLU_1214515_0_0_1"/>
<reference evidence="9 10" key="1">
    <citation type="journal article" date="2005" name="Nature">
        <title>Genome sequencing and analysis of Aspergillus oryzae.</title>
        <authorList>
            <person name="Machida M."/>
            <person name="Asai K."/>
            <person name="Sano M."/>
            <person name="Tanaka T."/>
            <person name="Kumagai T."/>
            <person name="Terai G."/>
            <person name="Kusumoto K."/>
            <person name="Arima T."/>
            <person name="Akita O."/>
            <person name="Kashiwagi Y."/>
            <person name="Abe K."/>
            <person name="Gomi K."/>
            <person name="Horiuchi H."/>
            <person name="Kitamoto K."/>
            <person name="Kobayashi T."/>
            <person name="Takeuchi M."/>
            <person name="Denning D.W."/>
            <person name="Galagan J.E."/>
            <person name="Nierman W.C."/>
            <person name="Yu J."/>
            <person name="Archer D.B."/>
            <person name="Bennett J.W."/>
            <person name="Bhatnagar D."/>
            <person name="Cleveland T.E."/>
            <person name="Fedorova N.D."/>
            <person name="Gotoh O."/>
            <person name="Horikawa H."/>
            <person name="Hosoyama A."/>
            <person name="Ichinomiya M."/>
            <person name="Igarashi R."/>
            <person name="Iwashita K."/>
            <person name="Juvvadi P.R."/>
            <person name="Kato M."/>
            <person name="Kato Y."/>
            <person name="Kin T."/>
            <person name="Kokubun A."/>
            <person name="Maeda H."/>
            <person name="Maeyama N."/>
            <person name="Maruyama J."/>
            <person name="Nagasaki H."/>
            <person name="Nakajima T."/>
            <person name="Oda K."/>
            <person name="Okada K."/>
            <person name="Paulsen I."/>
            <person name="Sakamoto K."/>
            <person name="Sawano T."/>
            <person name="Takahashi M."/>
            <person name="Takase K."/>
            <person name="Terabayashi Y."/>
            <person name="Wortman J."/>
            <person name="Yamada O."/>
            <person name="Yamagata Y."/>
            <person name="Anazawa H."/>
            <person name="Hata Y."/>
            <person name="Koide Y."/>
            <person name="Komori T."/>
            <person name="Koyama Y."/>
            <person name="Minetoki T."/>
            <person name="Suharnan S."/>
            <person name="Tanaka A."/>
            <person name="Isono K."/>
            <person name="Kuhara S."/>
            <person name="Ogasawara N."/>
            <person name="Kikuchi H."/>
        </authorList>
    </citation>
    <scope>NUCLEOTIDE SEQUENCE [LARGE SCALE GENOMIC DNA]</scope>
    <source>
        <strain evidence="10">ATCC 42149 / RIB 40</strain>
    </source>
</reference>
<protein>
    <submittedName>
        <fullName evidence="9">DNA, SC111</fullName>
    </submittedName>
</protein>
<accession>Q2U879</accession>
<keyword evidence="1" id="KW-0813">Transport</keyword>
<dbReference type="Pfam" id="PF00664">
    <property type="entry name" value="ABC_membrane"/>
    <property type="match status" value="1"/>
</dbReference>
<evidence type="ECO:0000256" key="5">
    <source>
        <dbReference type="ARBA" id="ARBA00022989"/>
    </source>
</evidence>
<dbReference type="PANTHER" id="PTHR24223:SF399">
    <property type="entry name" value="ABC TRANSPORTER ATNG"/>
    <property type="match status" value="1"/>
</dbReference>
<keyword evidence="4" id="KW-0067">ATP-binding</keyword>
<dbReference type="Proteomes" id="UP000006564">
    <property type="component" value="Chromosome 5"/>
</dbReference>
<sequence length="228" mass="24945">MLRGGLMAIVFQHMMNQPLGSIDESSAISLMGTDIEMLAEYFQSTVCEIWANILQLGLATWLLQTQVGAVCIAPIVVVIIFTVASLGMGHAVSSRQKSWLQATEKRINFTTAILGSIQKIKFLGLTEIMGAMINALRDDELRVSKRFRRIQTVRVCMAMVQGSSGLKVSQAITSLSLVNLLVTPLSNLLLAIPDTFASIGCLNRIQNFLKQPNRPGECLAIIVAWPIL</sequence>
<dbReference type="EMBL" id="AP007164">
    <property type="protein sequence ID" value="BAE62236.1"/>
    <property type="molecule type" value="Genomic_DNA"/>
</dbReference>
<keyword evidence="6 7" id="KW-0472">Membrane</keyword>
<evidence type="ECO:0000256" key="1">
    <source>
        <dbReference type="ARBA" id="ARBA00022448"/>
    </source>
</evidence>
<feature type="domain" description="ABC transmembrane type-1" evidence="8">
    <location>
        <begin position="1"/>
        <end position="153"/>
    </location>
</feature>
<dbReference type="InterPro" id="IPR011527">
    <property type="entry name" value="ABC1_TM_dom"/>
</dbReference>
<name>Q2U879_ASPOR</name>
<keyword evidence="3" id="KW-0547">Nucleotide-binding</keyword>
<evidence type="ECO:0000313" key="9">
    <source>
        <dbReference type="EMBL" id="BAE62236.1"/>
    </source>
</evidence>
<evidence type="ECO:0000259" key="8">
    <source>
        <dbReference type="PROSITE" id="PS50929"/>
    </source>
</evidence>
<dbReference type="EMBL" id="BA000053">
    <property type="protein sequence ID" value="BAE62236.1"/>
    <property type="molecule type" value="Genomic_DNA"/>
</dbReference>
<evidence type="ECO:0000256" key="4">
    <source>
        <dbReference type="ARBA" id="ARBA00022840"/>
    </source>
</evidence>
<keyword evidence="2 7" id="KW-0812">Transmembrane</keyword>
<evidence type="ECO:0000256" key="7">
    <source>
        <dbReference type="SAM" id="Phobius"/>
    </source>
</evidence>
<proteinExistence type="predicted"/>
<dbReference type="STRING" id="510516.Q2U879"/>
<evidence type="ECO:0000313" key="10">
    <source>
        <dbReference type="Proteomes" id="UP000006564"/>
    </source>
</evidence>
<evidence type="ECO:0000256" key="6">
    <source>
        <dbReference type="ARBA" id="ARBA00023136"/>
    </source>
</evidence>